<dbReference type="GO" id="GO:0034220">
    <property type="term" value="P:monoatomic ion transmembrane transport"/>
    <property type="evidence" value="ECO:0007669"/>
    <property type="project" value="UniProtKB-KW"/>
</dbReference>
<dbReference type="Proteomes" id="UP001154282">
    <property type="component" value="Unassembled WGS sequence"/>
</dbReference>
<dbReference type="Pfam" id="PF11744">
    <property type="entry name" value="ALMT"/>
    <property type="match status" value="1"/>
</dbReference>
<feature type="transmembrane region" description="Helical" evidence="9">
    <location>
        <begin position="189"/>
        <end position="211"/>
    </location>
</feature>
<evidence type="ECO:0000256" key="7">
    <source>
        <dbReference type="ARBA" id="ARBA00023136"/>
    </source>
</evidence>
<protein>
    <recommendedName>
        <fullName evidence="12">Aluminum-activated malate transporter</fullName>
    </recommendedName>
</protein>
<keyword evidence="7 9" id="KW-0472">Membrane</keyword>
<evidence type="ECO:0008006" key="12">
    <source>
        <dbReference type="Google" id="ProtNLM"/>
    </source>
</evidence>
<evidence type="ECO:0000256" key="4">
    <source>
        <dbReference type="ARBA" id="ARBA00022692"/>
    </source>
</evidence>
<dbReference type="PANTHER" id="PTHR31086">
    <property type="entry name" value="ALUMINUM-ACTIVATED MALATE TRANSPORTER 10"/>
    <property type="match status" value="1"/>
</dbReference>
<keyword evidence="8" id="KW-0407">Ion channel</keyword>
<proteinExistence type="inferred from homology"/>
<feature type="transmembrane region" description="Helical" evidence="9">
    <location>
        <begin position="73"/>
        <end position="93"/>
    </location>
</feature>
<feature type="transmembrane region" description="Helical" evidence="9">
    <location>
        <begin position="131"/>
        <end position="150"/>
    </location>
</feature>
<evidence type="ECO:0000313" key="11">
    <source>
        <dbReference type="Proteomes" id="UP001154282"/>
    </source>
</evidence>
<evidence type="ECO:0000256" key="3">
    <source>
        <dbReference type="ARBA" id="ARBA00022448"/>
    </source>
</evidence>
<evidence type="ECO:0000256" key="1">
    <source>
        <dbReference type="ARBA" id="ARBA00004141"/>
    </source>
</evidence>
<dbReference type="GO" id="GO:0015743">
    <property type="term" value="P:malate transport"/>
    <property type="evidence" value="ECO:0007669"/>
    <property type="project" value="InterPro"/>
</dbReference>
<dbReference type="AlphaFoldDB" id="A0AAV0I0K6"/>
<comment type="similarity">
    <text evidence="2">Belongs to the aromatic acid exporter (TC 2.A.85) family.</text>
</comment>
<evidence type="ECO:0000256" key="2">
    <source>
        <dbReference type="ARBA" id="ARBA00007079"/>
    </source>
</evidence>
<sequence>MEIVTESSVSHQEKLWGPVRRRCSLFNDKMIKFGKGMVKIGKDDPRKVFHSLKVGLSLTLVSLLYYARPLYDGFGAAGMWAVLTVVVISEFTVGGTLCKGLNRGFATLSAGALGLGAQHLAALFGDQGEPVVLGILVFLLASTSTFMRFFPRIKARYDYGVMIFILTFALVSVSGYRVDELLTLAQQRLTTIIIGVATCMVVSIFICPVWAGEDLHNLVASNIEKLGCYLEGFPVEYFQSPEDGENDVAGKAKPCLQGYKSVLTSKSTEETLANLARWEPRHGQFKLKHPWNQYLKTAALARHCAYQIEALNGYIHSGFKAPKEFQNKTKEICTRMSEESGMALRSLATSMKSMTDPSPAVVHVESSKSAMKELKLVLKSVSVNQADFLAMIPAATVASILVETVKSVEKLTESVQELASLASFKSLKTATVSPEKQAPQLLHRGSINPVLDGVDRDHVVITVLECPAETEKPQPVNGEGVKRSEVNISCKQSLSADSFFSQCRTRV</sequence>
<gene>
    <name evidence="10" type="ORF">LITE_LOCUS7010</name>
</gene>
<dbReference type="EMBL" id="CAMGYJ010000003">
    <property type="protein sequence ID" value="CAI0391094.1"/>
    <property type="molecule type" value="Genomic_DNA"/>
</dbReference>
<keyword evidence="5 9" id="KW-1133">Transmembrane helix</keyword>
<evidence type="ECO:0000256" key="8">
    <source>
        <dbReference type="ARBA" id="ARBA00023303"/>
    </source>
</evidence>
<keyword evidence="6" id="KW-0406">Ion transport</keyword>
<reference evidence="10" key="1">
    <citation type="submission" date="2022-08" db="EMBL/GenBank/DDBJ databases">
        <authorList>
            <person name="Gutierrez-Valencia J."/>
        </authorList>
    </citation>
    <scope>NUCLEOTIDE SEQUENCE</scope>
</reference>
<keyword evidence="11" id="KW-1185">Reference proteome</keyword>
<feature type="transmembrane region" description="Helical" evidence="9">
    <location>
        <begin position="48"/>
        <end position="67"/>
    </location>
</feature>
<organism evidence="10 11">
    <name type="scientific">Linum tenue</name>
    <dbReference type="NCBI Taxonomy" id="586396"/>
    <lineage>
        <taxon>Eukaryota</taxon>
        <taxon>Viridiplantae</taxon>
        <taxon>Streptophyta</taxon>
        <taxon>Embryophyta</taxon>
        <taxon>Tracheophyta</taxon>
        <taxon>Spermatophyta</taxon>
        <taxon>Magnoliopsida</taxon>
        <taxon>eudicotyledons</taxon>
        <taxon>Gunneridae</taxon>
        <taxon>Pentapetalae</taxon>
        <taxon>rosids</taxon>
        <taxon>fabids</taxon>
        <taxon>Malpighiales</taxon>
        <taxon>Linaceae</taxon>
        <taxon>Linum</taxon>
    </lineage>
</organism>
<comment type="subcellular location">
    <subcellularLocation>
        <location evidence="1">Membrane</location>
        <topology evidence="1">Multi-pass membrane protein</topology>
    </subcellularLocation>
</comment>
<evidence type="ECO:0000256" key="9">
    <source>
        <dbReference type="SAM" id="Phobius"/>
    </source>
</evidence>
<accession>A0AAV0I0K6</accession>
<comment type="caution">
    <text evidence="10">The sequence shown here is derived from an EMBL/GenBank/DDBJ whole genome shotgun (WGS) entry which is preliminary data.</text>
</comment>
<keyword evidence="3" id="KW-0813">Transport</keyword>
<evidence type="ECO:0000313" key="10">
    <source>
        <dbReference type="EMBL" id="CAI0391094.1"/>
    </source>
</evidence>
<evidence type="ECO:0000256" key="5">
    <source>
        <dbReference type="ARBA" id="ARBA00022989"/>
    </source>
</evidence>
<dbReference type="GO" id="GO:0016020">
    <property type="term" value="C:membrane"/>
    <property type="evidence" value="ECO:0007669"/>
    <property type="project" value="UniProtKB-SubCell"/>
</dbReference>
<name>A0AAV0I0K6_9ROSI</name>
<evidence type="ECO:0000256" key="6">
    <source>
        <dbReference type="ARBA" id="ARBA00023065"/>
    </source>
</evidence>
<keyword evidence="4 9" id="KW-0812">Transmembrane</keyword>
<feature type="transmembrane region" description="Helical" evidence="9">
    <location>
        <begin position="157"/>
        <end position="177"/>
    </location>
</feature>
<feature type="transmembrane region" description="Helical" evidence="9">
    <location>
        <begin position="105"/>
        <end position="125"/>
    </location>
</feature>
<dbReference type="InterPro" id="IPR020966">
    <property type="entry name" value="ALMT"/>
</dbReference>